<dbReference type="Gene3D" id="1.20.910.10">
    <property type="entry name" value="Heme oxygenase-like"/>
    <property type="match status" value="1"/>
</dbReference>
<evidence type="ECO:0000313" key="2">
    <source>
        <dbReference type="Proteomes" id="UP000216164"/>
    </source>
</evidence>
<evidence type="ECO:0000313" key="1">
    <source>
        <dbReference type="EMBL" id="OYQ12712.1"/>
    </source>
</evidence>
<organism evidence="1 2">
    <name type="scientific">Ralstonia solanacearum K60</name>
    <dbReference type="NCBI Taxonomy" id="1091042"/>
    <lineage>
        <taxon>Bacteria</taxon>
        <taxon>Pseudomonadati</taxon>
        <taxon>Pseudomonadota</taxon>
        <taxon>Betaproteobacteria</taxon>
        <taxon>Burkholderiales</taxon>
        <taxon>Burkholderiaceae</taxon>
        <taxon>Ralstonia</taxon>
        <taxon>Ralstonia solanacearum species complex</taxon>
    </lineage>
</organism>
<sequence>MHQVTVPGSLAAFRNALEAALMEEALRCASEVPRAGQLVDPSLDFDADYYIAHRIETVHRIRLTARTDALALARMVDEDYETACRWGDYTAEEMKHDRMFLADLAVHGYDKASVLARPPLPSTRALIDYLLLQIQAVGSIAAVSYSIFVEWNSARVSGAAIKRAASVFGERYVRGASAHLKIDERDDHYAEMVEIAYRLTGGRSEDVVRLLRDIAGLLRATFVELHQLTAVRQAASPQVARAGP</sequence>
<dbReference type="EMBL" id="NCTK01000001">
    <property type="protein sequence ID" value="OYQ12712.1"/>
    <property type="molecule type" value="Genomic_DNA"/>
</dbReference>
<gene>
    <name evidence="1" type="ORF">B7R77_05230</name>
</gene>
<dbReference type="InterPro" id="IPR016084">
    <property type="entry name" value="Haem_Oase-like_multi-hlx"/>
</dbReference>
<proteinExistence type="predicted"/>
<dbReference type="Proteomes" id="UP000216164">
    <property type="component" value="Unassembled WGS sequence"/>
</dbReference>
<accession>A0AAP8D3H4</accession>
<comment type="caution">
    <text evidence="1">The sequence shown here is derived from an EMBL/GenBank/DDBJ whole genome shotgun (WGS) entry which is preliminary data.</text>
</comment>
<dbReference type="AlphaFoldDB" id="A0AAP8D3H4"/>
<reference evidence="1 2" key="1">
    <citation type="submission" date="2017-04" db="EMBL/GenBank/DDBJ databases">
        <title>Genome Announcement: Closed genomes of Ralstonia solanacearum strains K60, UW551, and UW700.</title>
        <authorList>
            <person name="Hayes M."/>
            <person name="Macintyre A.M."/>
            <person name="Allen C."/>
        </authorList>
    </citation>
    <scope>NUCLEOTIDE SEQUENCE [LARGE SCALE GENOMIC DNA]</scope>
    <source>
        <strain evidence="1 2">UW25</strain>
    </source>
</reference>
<dbReference type="SUPFAM" id="SSF48613">
    <property type="entry name" value="Heme oxygenase-like"/>
    <property type="match status" value="1"/>
</dbReference>
<name>A0AAP8D3H4_RALSL</name>
<protein>
    <submittedName>
        <fullName evidence="1">Uncharacterized protein</fullName>
    </submittedName>
</protein>